<reference evidence="6 7" key="1">
    <citation type="submission" date="2011-09" db="EMBL/GenBank/DDBJ databases">
        <title>The draft genome of Treponema saccharophilum DSM 2985.</title>
        <authorList>
            <consortium name="US DOE Joint Genome Institute (JGI-PGF)"/>
            <person name="Lucas S."/>
            <person name="Copeland A."/>
            <person name="Lapidus A."/>
            <person name="Glavina del Rio T."/>
            <person name="Dalin E."/>
            <person name="Tice H."/>
            <person name="Bruce D."/>
            <person name="Goodwin L."/>
            <person name="Pitluck S."/>
            <person name="Peters L."/>
            <person name="Kyrpides N."/>
            <person name="Mavromatis K."/>
            <person name="Ivanova N."/>
            <person name="Markowitz V."/>
            <person name="Cheng J.-F."/>
            <person name="Hugenholtz P."/>
            <person name="Woyke T."/>
            <person name="Wu D."/>
            <person name="Gronow S."/>
            <person name="Wellnitz S."/>
            <person name="Brambilla E."/>
            <person name="Klenk H.-P."/>
            <person name="Eisen J.A."/>
        </authorList>
    </citation>
    <scope>NUCLEOTIDE SEQUENCE [LARGE SCALE GENOMIC DNA]</scope>
    <source>
        <strain evidence="6 7">DSM 2985</strain>
    </source>
</reference>
<evidence type="ECO:0000256" key="5">
    <source>
        <dbReference type="SAM" id="SignalP"/>
    </source>
</evidence>
<feature type="repeat" description="ANK" evidence="3">
    <location>
        <begin position="183"/>
        <end position="215"/>
    </location>
</feature>
<dbReference type="EMBL" id="AGRW01000055">
    <property type="protein sequence ID" value="EIC00514.1"/>
    <property type="molecule type" value="Genomic_DNA"/>
</dbReference>
<dbReference type="PANTHER" id="PTHR24123:SF33">
    <property type="entry name" value="PROTEIN HOS4"/>
    <property type="match status" value="1"/>
</dbReference>
<keyword evidence="5" id="KW-0732">Signal</keyword>
<keyword evidence="4" id="KW-0175">Coiled coil</keyword>
<dbReference type="eggNOG" id="COG0666">
    <property type="taxonomic scope" value="Bacteria"/>
</dbReference>
<dbReference type="Pfam" id="PF12796">
    <property type="entry name" value="Ank_2"/>
    <property type="match status" value="3"/>
</dbReference>
<evidence type="ECO:0000313" key="7">
    <source>
        <dbReference type="Proteomes" id="UP000003571"/>
    </source>
</evidence>
<evidence type="ECO:0000256" key="2">
    <source>
        <dbReference type="ARBA" id="ARBA00023043"/>
    </source>
</evidence>
<keyword evidence="7" id="KW-1185">Reference proteome</keyword>
<keyword evidence="1" id="KW-0677">Repeat</keyword>
<dbReference type="Gene3D" id="1.25.40.20">
    <property type="entry name" value="Ankyrin repeat-containing domain"/>
    <property type="match status" value="2"/>
</dbReference>
<proteinExistence type="predicted"/>
<feature type="signal peptide" evidence="5">
    <location>
        <begin position="1"/>
        <end position="21"/>
    </location>
</feature>
<dbReference type="Proteomes" id="UP000003571">
    <property type="component" value="Unassembled WGS sequence"/>
</dbReference>
<evidence type="ECO:0000256" key="1">
    <source>
        <dbReference type="ARBA" id="ARBA00022737"/>
    </source>
</evidence>
<dbReference type="SUPFAM" id="SSF57997">
    <property type="entry name" value="Tropomyosin"/>
    <property type="match status" value="1"/>
</dbReference>
<feature type="repeat" description="ANK" evidence="3">
    <location>
        <begin position="249"/>
        <end position="281"/>
    </location>
</feature>
<organism evidence="6 7">
    <name type="scientific">Treponema saccharophilum DSM 2985</name>
    <dbReference type="NCBI Taxonomy" id="907348"/>
    <lineage>
        <taxon>Bacteria</taxon>
        <taxon>Pseudomonadati</taxon>
        <taxon>Spirochaetota</taxon>
        <taxon>Spirochaetia</taxon>
        <taxon>Spirochaetales</taxon>
        <taxon>Treponemataceae</taxon>
        <taxon>Treponema</taxon>
    </lineage>
</organism>
<keyword evidence="2 3" id="KW-0040">ANK repeat</keyword>
<dbReference type="InterPro" id="IPR002110">
    <property type="entry name" value="Ankyrin_rpt"/>
</dbReference>
<protein>
    <submittedName>
        <fullName evidence="6">Ankyrin</fullName>
    </submittedName>
</protein>
<dbReference type="STRING" id="907348.TresaDRAFT_0608"/>
<dbReference type="InterPro" id="IPR051165">
    <property type="entry name" value="Multifunctional_ANK_Repeat"/>
</dbReference>
<dbReference type="PROSITE" id="PS50088">
    <property type="entry name" value="ANK_REPEAT"/>
    <property type="match status" value="5"/>
</dbReference>
<feature type="repeat" description="ANK" evidence="3">
    <location>
        <begin position="418"/>
        <end position="450"/>
    </location>
</feature>
<accession>H7EPW3</accession>
<feature type="coiled-coil region" evidence="4">
    <location>
        <begin position="495"/>
        <end position="536"/>
    </location>
</feature>
<dbReference type="PATRIC" id="fig|907348.3.peg.3027"/>
<evidence type="ECO:0000256" key="4">
    <source>
        <dbReference type="SAM" id="Coils"/>
    </source>
</evidence>
<evidence type="ECO:0000313" key="6">
    <source>
        <dbReference type="EMBL" id="EIC00514.1"/>
    </source>
</evidence>
<feature type="repeat" description="ANK" evidence="3">
    <location>
        <begin position="116"/>
        <end position="148"/>
    </location>
</feature>
<dbReference type="SMART" id="SM00248">
    <property type="entry name" value="ANK"/>
    <property type="match status" value="10"/>
</dbReference>
<dbReference type="PROSITE" id="PS50297">
    <property type="entry name" value="ANK_REP_REGION"/>
    <property type="match status" value="2"/>
</dbReference>
<evidence type="ECO:0000256" key="3">
    <source>
        <dbReference type="PROSITE-ProRule" id="PRU00023"/>
    </source>
</evidence>
<dbReference type="PROSITE" id="PS51257">
    <property type="entry name" value="PROKAR_LIPOPROTEIN"/>
    <property type="match status" value="1"/>
</dbReference>
<dbReference type="AlphaFoldDB" id="H7EPW3"/>
<dbReference type="InterPro" id="IPR036770">
    <property type="entry name" value="Ankyrin_rpt-contain_sf"/>
</dbReference>
<dbReference type="PANTHER" id="PTHR24123">
    <property type="entry name" value="ANKYRIN REPEAT-CONTAINING"/>
    <property type="match status" value="1"/>
</dbReference>
<sequence>MRKFISILACALLCCSSLVSCMSQKFLDNADYDDIAGVYDSISFRLWKDKDKSNALIYLIKNRRTDEALFLIENDVFKLDYANNRKENALSESIKTENSDVIIALMEHGAPISNSGIENPVFIAVRTGNPTIIDTLIKNGAKLDSLDKDGNNALHYVAFSKNTSAIVEYLLQKNIPLEHKNSRGETPLYYAIKNANTTAAEILIGKGADTDTADIKNQNIYFAAVESGSVVTLDFVSGHNGVVDIVSTENKTPLLLAIEQNKPEIVESLLYHKADIERETTTDMFPLWFAFRKSDGSDTRCLKVLAENGANTARKSSSGETALVRSILDGNDSLAKFFIVWQGGIDIADSTGNFPVQYAVQKKNYAVLSDLIAADANLGVRSKNGSTLLHTCVELGDKQMLDMLLDSKRIDVDYAGSSGTTAAMLAFQRGNPDLGNHLINRGANVYASDSSGRTLAAYRKTYYQNQITAANNKIAANNSTISSLQSSNSIAQGKIASLRIERDAADARYEEAKEECDRLKSRVDRIESEVRHAKSQMDYWDSRVTYWTNEYNAATSSTVRNTCASGLSTARSAYNSERNTYNSKNSEYIRMSGEYLGKSIALIALLNAYNSVVKKIKEQENIISSNNSTINRLSSENSTLSGNIKIYEREANRY</sequence>
<gene>
    <name evidence="6" type="ORF">TresaDRAFT_0608</name>
</gene>
<dbReference type="Gene3D" id="1.20.120.330">
    <property type="entry name" value="Nucleotidyltransferases domain 2"/>
    <property type="match status" value="1"/>
</dbReference>
<feature type="chain" id="PRO_5003610293" evidence="5">
    <location>
        <begin position="22"/>
        <end position="654"/>
    </location>
</feature>
<dbReference type="RefSeq" id="WP_002706757.1">
    <property type="nucleotide sequence ID" value="NZ_AGRW01000055.1"/>
</dbReference>
<dbReference type="OrthoDB" id="7543342at2"/>
<comment type="caution">
    <text evidence="6">The sequence shown here is derived from an EMBL/GenBank/DDBJ whole genome shotgun (WGS) entry which is preliminary data.</text>
</comment>
<dbReference type="SUPFAM" id="SSF48403">
    <property type="entry name" value="Ankyrin repeat"/>
    <property type="match status" value="2"/>
</dbReference>
<feature type="repeat" description="ANK" evidence="3">
    <location>
        <begin position="149"/>
        <end position="182"/>
    </location>
</feature>
<name>H7EPW3_9SPIR</name>